<proteinExistence type="predicted"/>
<dbReference type="Proteomes" id="UP000279833">
    <property type="component" value="Unassembled WGS sequence"/>
</dbReference>
<gene>
    <name evidence="1" type="ORF">SCUD_LOCUS1669</name>
</gene>
<evidence type="ECO:0000313" key="1">
    <source>
        <dbReference type="EMBL" id="VDO69096.1"/>
    </source>
</evidence>
<keyword evidence="2" id="KW-1185">Reference proteome</keyword>
<accession>A0A183JG48</accession>
<organism evidence="3">
    <name type="scientific">Schistosoma curassoni</name>
    <dbReference type="NCBI Taxonomy" id="6186"/>
    <lineage>
        <taxon>Eukaryota</taxon>
        <taxon>Metazoa</taxon>
        <taxon>Spiralia</taxon>
        <taxon>Lophotrochozoa</taxon>
        <taxon>Platyhelminthes</taxon>
        <taxon>Trematoda</taxon>
        <taxon>Digenea</taxon>
        <taxon>Strigeidida</taxon>
        <taxon>Schistosomatoidea</taxon>
        <taxon>Schistosomatidae</taxon>
        <taxon>Schistosoma</taxon>
    </lineage>
</organism>
<reference evidence="3" key="1">
    <citation type="submission" date="2016-06" db="UniProtKB">
        <authorList>
            <consortium name="WormBaseParasite"/>
        </authorList>
    </citation>
    <scope>IDENTIFICATION</scope>
</reference>
<sequence length="67" mass="7460">MMVGSSRQETLDLGFMLFGTCQQGVPAILMELILPDQFDPATLSFTVRNVITELFGPQLTSYCFIII</sequence>
<reference evidence="1 2" key="2">
    <citation type="submission" date="2018-11" db="EMBL/GenBank/DDBJ databases">
        <authorList>
            <consortium name="Pathogen Informatics"/>
        </authorList>
    </citation>
    <scope>NUCLEOTIDE SEQUENCE [LARGE SCALE GENOMIC DNA]</scope>
    <source>
        <strain evidence="1">Dakar</strain>
        <strain evidence="2">Dakar, Senegal</strain>
    </source>
</reference>
<protein>
    <submittedName>
        <fullName evidence="3">ABC2_membrane domain-containing protein</fullName>
    </submittedName>
</protein>
<evidence type="ECO:0000313" key="3">
    <source>
        <dbReference type="WBParaSite" id="SCUD_0000166801-mRNA-1"/>
    </source>
</evidence>
<evidence type="ECO:0000313" key="2">
    <source>
        <dbReference type="Proteomes" id="UP000279833"/>
    </source>
</evidence>
<dbReference type="EMBL" id="UZAK01001401">
    <property type="protein sequence ID" value="VDO69096.1"/>
    <property type="molecule type" value="Genomic_DNA"/>
</dbReference>
<dbReference type="AlphaFoldDB" id="A0A183JG48"/>
<name>A0A183JG48_9TREM</name>
<dbReference type="WBParaSite" id="SCUD_0000166801-mRNA-1">
    <property type="protein sequence ID" value="SCUD_0000166801-mRNA-1"/>
    <property type="gene ID" value="SCUD_0000166801"/>
</dbReference>